<proteinExistence type="predicted"/>
<evidence type="ECO:0000256" key="1">
    <source>
        <dbReference type="SAM" id="Coils"/>
    </source>
</evidence>
<dbReference type="AlphaFoldDB" id="A0A0G4ER68"/>
<feature type="compositionally biased region" description="Basic and acidic residues" evidence="2">
    <location>
        <begin position="60"/>
        <end position="73"/>
    </location>
</feature>
<dbReference type="EMBL" id="CDMY01000288">
    <property type="protein sequence ID" value="CEL99756.1"/>
    <property type="molecule type" value="Genomic_DNA"/>
</dbReference>
<evidence type="ECO:0000256" key="2">
    <source>
        <dbReference type="SAM" id="MobiDB-lite"/>
    </source>
</evidence>
<feature type="compositionally biased region" description="Pro residues" evidence="2">
    <location>
        <begin position="362"/>
        <end position="371"/>
    </location>
</feature>
<dbReference type="InParanoid" id="A0A0G4ER68"/>
<organism evidence="3 4">
    <name type="scientific">Vitrella brassicaformis (strain CCMP3155)</name>
    <dbReference type="NCBI Taxonomy" id="1169540"/>
    <lineage>
        <taxon>Eukaryota</taxon>
        <taxon>Sar</taxon>
        <taxon>Alveolata</taxon>
        <taxon>Colpodellida</taxon>
        <taxon>Vitrellaceae</taxon>
        <taxon>Vitrella</taxon>
    </lineage>
</organism>
<gene>
    <name evidence="3" type="ORF">Vbra_5302</name>
</gene>
<feature type="region of interest" description="Disordered" evidence="2">
    <location>
        <begin position="1"/>
        <end position="28"/>
    </location>
</feature>
<feature type="region of interest" description="Disordered" evidence="2">
    <location>
        <begin position="46"/>
        <end position="101"/>
    </location>
</feature>
<feature type="coiled-coil region" evidence="1">
    <location>
        <begin position="554"/>
        <end position="581"/>
    </location>
</feature>
<feature type="compositionally biased region" description="Polar residues" evidence="2">
    <location>
        <begin position="46"/>
        <end position="57"/>
    </location>
</feature>
<protein>
    <submittedName>
        <fullName evidence="3">Uncharacterized protein</fullName>
    </submittedName>
</protein>
<feature type="compositionally biased region" description="Polar residues" evidence="2">
    <location>
        <begin position="260"/>
        <end position="270"/>
    </location>
</feature>
<accession>A0A0G4ER68</accession>
<dbReference type="VEuPathDB" id="CryptoDB:Vbra_5302"/>
<feature type="region of interest" description="Disordered" evidence="2">
    <location>
        <begin position="233"/>
        <end position="283"/>
    </location>
</feature>
<feature type="region of interest" description="Disordered" evidence="2">
    <location>
        <begin position="119"/>
        <end position="173"/>
    </location>
</feature>
<keyword evidence="4" id="KW-1185">Reference proteome</keyword>
<evidence type="ECO:0000313" key="4">
    <source>
        <dbReference type="Proteomes" id="UP000041254"/>
    </source>
</evidence>
<sequence length="729" mass="78346">MPLQREPLPPLQLKAPSNRLPPFLPLTKPPDTLVQLAPLHRMRSASSIAASESQRTVHVNVDRLRSLNRETAARRKRSQQRRERSLQEEEARRQQSLHQRKMARGAFHRYLEEGGCGRKKTAGATAASSTPQAHLLASAPASVAPKRRLGGEAINGSAAETPPPALGQRALLSPLDNRPMMVATAIQKKTAGKDKERVDKTCSSSSSGITDDLWPEYDVLDDSPDDPPAIVSPRTPPQCLAKPPHERRSLPRILPPLHVSTPSTVPTSGDLSMRPPSRTTAAQLDKSEKCGICVADKEKVMVQPAAVARGDTGSGPMHVLSDSSGFFELSSSSDDEREESRREDAPAAAAPAATQRQTTAKPPLPPVPPPPMMLSSCEDSIKKRCLLAPPAVRPPTSVITGMTFIPSPVCAIEDTAPSSPLITLPPPARQRFPHANATAGSNKAETIMPLAQAQAQAHAADDDPYMKALTAEERAIEAEVLRWDVKLMNRSGWKRGGGQPLEQRQETLGGGNEGSERDMDNTGEPVDGVGGQWVRPGYLEGPLQPLGETAADIESSLEASLRRLDRQLAALQAKHANDNTTTPARTRSLQPHRRLTPVPQTIAQQRHNDTIAIRPFPPSVPPCFARRSRHPITRLPPLNGGAKVVISSGTPTYAHNDSTASPVSAVTLPPIVGGGARWRGRTGVNGERGGCDGGYGYACSGRRGGAGVALDEGRVRVNREVKEMLFQCH</sequence>
<dbReference type="Proteomes" id="UP000041254">
    <property type="component" value="Unassembled WGS sequence"/>
</dbReference>
<feature type="region of interest" description="Disordered" evidence="2">
    <location>
        <begin position="188"/>
        <end position="215"/>
    </location>
</feature>
<feature type="region of interest" description="Disordered" evidence="2">
    <location>
        <begin position="308"/>
        <end position="371"/>
    </location>
</feature>
<feature type="compositionally biased region" description="Basic and acidic residues" evidence="2">
    <location>
        <begin position="80"/>
        <end position="93"/>
    </location>
</feature>
<name>A0A0G4ER68_VITBC</name>
<reference evidence="3 4" key="1">
    <citation type="submission" date="2014-11" db="EMBL/GenBank/DDBJ databases">
        <authorList>
            <person name="Zhu J."/>
            <person name="Qi W."/>
            <person name="Song R."/>
        </authorList>
    </citation>
    <scope>NUCLEOTIDE SEQUENCE [LARGE SCALE GENOMIC DNA]</scope>
</reference>
<keyword evidence="1" id="KW-0175">Coiled coil</keyword>
<evidence type="ECO:0000313" key="3">
    <source>
        <dbReference type="EMBL" id="CEL99756.1"/>
    </source>
</evidence>
<feature type="compositionally biased region" description="Basic and acidic residues" evidence="2">
    <location>
        <begin position="191"/>
        <end position="200"/>
    </location>
</feature>
<feature type="region of interest" description="Disordered" evidence="2">
    <location>
        <begin position="491"/>
        <end position="525"/>
    </location>
</feature>